<dbReference type="PANTHER" id="PTHR22780">
    <property type="entry name" value="ADAPTIN, ALPHA/GAMMA/EPSILON"/>
    <property type="match status" value="1"/>
</dbReference>
<dbReference type="EMBL" id="CAJOBI010021726">
    <property type="protein sequence ID" value="CAF4220832.1"/>
    <property type="molecule type" value="Genomic_DNA"/>
</dbReference>
<dbReference type="InterPro" id="IPR050840">
    <property type="entry name" value="Adaptor_Complx_Large_Subunit"/>
</dbReference>
<protein>
    <recommendedName>
        <fullName evidence="5">Clathrin/coatomer adaptor adaptin-like N-terminal domain-containing protein</fullName>
    </recommendedName>
</protein>
<evidence type="ECO:0000313" key="7">
    <source>
        <dbReference type="Proteomes" id="UP000676336"/>
    </source>
</evidence>
<comment type="caution">
    <text evidence="6">The sequence shown here is derived from an EMBL/GenBank/DDBJ whole genome shotgun (WGS) entry which is preliminary data.</text>
</comment>
<keyword evidence="2" id="KW-0813">Transport</keyword>
<dbReference type="GO" id="GO:0012505">
    <property type="term" value="C:endomembrane system"/>
    <property type="evidence" value="ECO:0007669"/>
    <property type="project" value="UniProtKB-SubCell"/>
</dbReference>
<accession>A0A8S2SCA8</accession>
<sequence length="119" mass="13851">MLNMKFPDLSMSNPVRLRDLIRQIRSAKTAAEERAVVQKECAYIRDSFRDEDNTWRCRNVAKLLYVSLLGYPAHFGQLECFKLIASTRFTDKRIGYLGAMLLLDERQDIHVLITNSLKK</sequence>
<evidence type="ECO:0000256" key="3">
    <source>
        <dbReference type="ARBA" id="ARBA00022927"/>
    </source>
</evidence>
<dbReference type="InterPro" id="IPR011989">
    <property type="entry name" value="ARM-like"/>
</dbReference>
<organism evidence="6 7">
    <name type="scientific">Rotaria magnacalcarata</name>
    <dbReference type="NCBI Taxonomy" id="392030"/>
    <lineage>
        <taxon>Eukaryota</taxon>
        <taxon>Metazoa</taxon>
        <taxon>Spiralia</taxon>
        <taxon>Gnathifera</taxon>
        <taxon>Rotifera</taxon>
        <taxon>Eurotatoria</taxon>
        <taxon>Bdelloidea</taxon>
        <taxon>Philodinida</taxon>
        <taxon>Philodinidae</taxon>
        <taxon>Rotaria</taxon>
    </lineage>
</organism>
<proteinExistence type="predicted"/>
<feature type="domain" description="Clathrin/coatomer adaptor adaptin-like N-terminal" evidence="5">
    <location>
        <begin position="33"/>
        <end position="119"/>
    </location>
</feature>
<comment type="subcellular location">
    <subcellularLocation>
        <location evidence="1">Endomembrane system</location>
    </subcellularLocation>
</comment>
<dbReference type="GO" id="GO:0030117">
    <property type="term" value="C:membrane coat"/>
    <property type="evidence" value="ECO:0007669"/>
    <property type="project" value="InterPro"/>
</dbReference>
<keyword evidence="4" id="KW-0472">Membrane</keyword>
<dbReference type="SUPFAM" id="SSF48371">
    <property type="entry name" value="ARM repeat"/>
    <property type="match status" value="1"/>
</dbReference>
<dbReference type="Proteomes" id="UP000676336">
    <property type="component" value="Unassembled WGS sequence"/>
</dbReference>
<dbReference type="GO" id="GO:0016192">
    <property type="term" value="P:vesicle-mediated transport"/>
    <property type="evidence" value="ECO:0007669"/>
    <property type="project" value="InterPro"/>
</dbReference>
<evidence type="ECO:0000313" key="6">
    <source>
        <dbReference type="EMBL" id="CAF4220832.1"/>
    </source>
</evidence>
<gene>
    <name evidence="6" type="ORF">SMN809_LOCUS22714</name>
</gene>
<evidence type="ECO:0000256" key="4">
    <source>
        <dbReference type="ARBA" id="ARBA00023136"/>
    </source>
</evidence>
<name>A0A8S2SCA8_9BILA</name>
<dbReference type="Gene3D" id="1.25.10.10">
    <property type="entry name" value="Leucine-rich Repeat Variant"/>
    <property type="match status" value="1"/>
</dbReference>
<evidence type="ECO:0000259" key="5">
    <source>
        <dbReference type="Pfam" id="PF01602"/>
    </source>
</evidence>
<dbReference type="InterPro" id="IPR016024">
    <property type="entry name" value="ARM-type_fold"/>
</dbReference>
<dbReference type="GO" id="GO:0006886">
    <property type="term" value="P:intracellular protein transport"/>
    <property type="evidence" value="ECO:0007669"/>
    <property type="project" value="InterPro"/>
</dbReference>
<dbReference type="AlphaFoldDB" id="A0A8S2SCA8"/>
<dbReference type="InterPro" id="IPR002553">
    <property type="entry name" value="Clathrin/coatomer_adapt-like_N"/>
</dbReference>
<keyword evidence="3" id="KW-0653">Protein transport</keyword>
<dbReference type="Pfam" id="PF01602">
    <property type="entry name" value="Adaptin_N"/>
    <property type="match status" value="1"/>
</dbReference>
<evidence type="ECO:0000256" key="2">
    <source>
        <dbReference type="ARBA" id="ARBA00022448"/>
    </source>
</evidence>
<evidence type="ECO:0000256" key="1">
    <source>
        <dbReference type="ARBA" id="ARBA00004308"/>
    </source>
</evidence>
<reference evidence="6" key="1">
    <citation type="submission" date="2021-02" db="EMBL/GenBank/DDBJ databases">
        <authorList>
            <person name="Nowell W R."/>
        </authorList>
    </citation>
    <scope>NUCLEOTIDE SEQUENCE</scope>
</reference>